<keyword evidence="2" id="KW-1185">Reference proteome</keyword>
<evidence type="ECO:0000313" key="2">
    <source>
        <dbReference type="Proteomes" id="UP000078343"/>
    </source>
</evidence>
<evidence type="ECO:0000313" key="1">
    <source>
        <dbReference type="EMBL" id="OAP53868.1"/>
    </source>
</evidence>
<dbReference type="AlphaFoldDB" id="A0A178Z248"/>
<accession>A0A178Z248</accession>
<dbReference type="OrthoDB" id="4779100at2759"/>
<reference evidence="1 2" key="1">
    <citation type="submission" date="2016-04" db="EMBL/GenBank/DDBJ databases">
        <title>Draft genome of Fonsecaea erecta CBS 125763.</title>
        <authorList>
            <person name="Weiss V.A."/>
            <person name="Vicente V.A."/>
            <person name="Raittz R.T."/>
            <person name="Moreno L.F."/>
            <person name="De Souza E.M."/>
            <person name="Pedrosa F.O."/>
            <person name="Steffens M.B."/>
            <person name="Faoro H."/>
            <person name="Tadra-Sfeir M.Z."/>
            <person name="Najafzadeh M.J."/>
            <person name="Felipe M.S."/>
            <person name="Teixeira M."/>
            <person name="Sun J."/>
            <person name="Xi L."/>
            <person name="Gomes R."/>
            <person name="De Azevedo C.M."/>
            <person name="Salgado C.G."/>
            <person name="Da Silva M.B."/>
            <person name="Nascimento M.F."/>
            <person name="Queiroz-Telles F."/>
            <person name="Attili D.S."/>
            <person name="Gorbushina A."/>
        </authorList>
    </citation>
    <scope>NUCLEOTIDE SEQUENCE [LARGE SCALE GENOMIC DNA]</scope>
    <source>
        <strain evidence="1 2">CBS 125763</strain>
    </source>
</reference>
<dbReference type="GeneID" id="30016057"/>
<comment type="caution">
    <text evidence="1">The sequence shown here is derived from an EMBL/GenBank/DDBJ whole genome shotgun (WGS) entry which is preliminary data.</text>
</comment>
<proteinExistence type="predicted"/>
<name>A0A178Z248_9EURO</name>
<dbReference type="Proteomes" id="UP000078343">
    <property type="component" value="Unassembled WGS sequence"/>
</dbReference>
<gene>
    <name evidence="1" type="ORF">AYL99_11890</name>
</gene>
<sequence>MTVRDMKTHIIARKYTNDIEESYAAEFEIGGRATNSVVKAIVCICMGIVGTISSMRGMVDPEYKSDIRAADHVVMDVPNMNVYKGQSMAKADGVKVYILCYIFGYMVCSTDPEITVLSSMVTIDRAVMFELTKRPDVVVAEMIMDGSIVYIDTLGMNGSAKLSMDVRRLYMIYRRV</sequence>
<dbReference type="EMBL" id="LVYI01000018">
    <property type="protein sequence ID" value="OAP53868.1"/>
    <property type="molecule type" value="Genomic_DNA"/>
</dbReference>
<organism evidence="1 2">
    <name type="scientific">Fonsecaea erecta</name>
    <dbReference type="NCBI Taxonomy" id="1367422"/>
    <lineage>
        <taxon>Eukaryota</taxon>
        <taxon>Fungi</taxon>
        <taxon>Dikarya</taxon>
        <taxon>Ascomycota</taxon>
        <taxon>Pezizomycotina</taxon>
        <taxon>Eurotiomycetes</taxon>
        <taxon>Chaetothyriomycetidae</taxon>
        <taxon>Chaetothyriales</taxon>
        <taxon>Herpotrichiellaceae</taxon>
        <taxon>Fonsecaea</taxon>
    </lineage>
</organism>
<dbReference type="RefSeq" id="XP_018687235.1">
    <property type="nucleotide sequence ID" value="XM_018843394.1"/>
</dbReference>
<protein>
    <submittedName>
        <fullName evidence="1">Uncharacterized protein</fullName>
    </submittedName>
</protein>